<dbReference type="Proteomes" id="UP000199467">
    <property type="component" value="Unassembled WGS sequence"/>
</dbReference>
<dbReference type="InterPro" id="IPR040079">
    <property type="entry name" value="Glutathione_S-Trfase"/>
</dbReference>
<accession>A0A1G6MGV3</accession>
<dbReference type="Pfam" id="PF13409">
    <property type="entry name" value="GST_N_2"/>
    <property type="match status" value="1"/>
</dbReference>
<dbReference type="Gene3D" id="3.40.30.10">
    <property type="entry name" value="Glutaredoxin"/>
    <property type="match status" value="1"/>
</dbReference>
<dbReference type="SUPFAM" id="SSF52833">
    <property type="entry name" value="Thioredoxin-like"/>
    <property type="match status" value="1"/>
</dbReference>
<sequence length="236" mass="26698">MQPILFYGVPQGCSFGSIVALEWLGQPYRLCRVEMLEQPWDPLFERINPLYQTPALLLENGEFLSESLAILLNLAARSVDTPLGPRQGSDEFDALNQMLSYLVTDFFSAFNPLWLAYEKAELDEPQRELLRSLGAEQVMAGCRYLDRLLSERDWLLGQRRSLADAYLSGVGRWVDYHQLFDLRHDYPHLARHLARLANDPAARFAHAIEQGMTVEGAGGFLGHVGFQQLREGLCAA</sequence>
<dbReference type="InterPro" id="IPR036249">
    <property type="entry name" value="Thioredoxin-like_sf"/>
</dbReference>
<dbReference type="InterPro" id="IPR036282">
    <property type="entry name" value="Glutathione-S-Trfase_C_sf"/>
</dbReference>
<dbReference type="InterPro" id="IPR004045">
    <property type="entry name" value="Glutathione_S-Trfase_N"/>
</dbReference>
<keyword evidence="2" id="KW-1185">Reference proteome</keyword>
<dbReference type="PANTHER" id="PTHR44051:SF8">
    <property type="entry name" value="GLUTATHIONE S-TRANSFERASE GSTA"/>
    <property type="match status" value="1"/>
</dbReference>
<dbReference type="PROSITE" id="PS50405">
    <property type="entry name" value="GST_CTER"/>
    <property type="match status" value="1"/>
</dbReference>
<dbReference type="InterPro" id="IPR010987">
    <property type="entry name" value="Glutathione-S-Trfase_C-like"/>
</dbReference>
<protein>
    <submittedName>
        <fullName evidence="1">Glutathione S-transferase</fullName>
    </submittedName>
</protein>
<organism evidence="1 2">
    <name type="scientific">Ectopseudomonas chengduensis</name>
    <dbReference type="NCBI Taxonomy" id="489632"/>
    <lineage>
        <taxon>Bacteria</taxon>
        <taxon>Pseudomonadati</taxon>
        <taxon>Pseudomonadota</taxon>
        <taxon>Gammaproteobacteria</taxon>
        <taxon>Pseudomonadales</taxon>
        <taxon>Pseudomonadaceae</taxon>
        <taxon>Ectopseudomonas</taxon>
    </lineage>
</organism>
<dbReference type="GO" id="GO:0016740">
    <property type="term" value="F:transferase activity"/>
    <property type="evidence" value="ECO:0007669"/>
    <property type="project" value="UniProtKB-KW"/>
</dbReference>
<dbReference type="EMBL" id="FMZQ01000004">
    <property type="protein sequence ID" value="SDC54742.1"/>
    <property type="molecule type" value="Genomic_DNA"/>
</dbReference>
<name>A0A1G6MGV3_9GAMM</name>
<dbReference type="SFLD" id="SFLDS00019">
    <property type="entry name" value="Glutathione_Transferase_(cytos"/>
    <property type="match status" value="1"/>
</dbReference>
<keyword evidence="1" id="KW-0808">Transferase</keyword>
<dbReference type="PROSITE" id="PS50404">
    <property type="entry name" value="GST_NTER"/>
    <property type="match status" value="1"/>
</dbReference>
<dbReference type="SUPFAM" id="SSF47616">
    <property type="entry name" value="GST C-terminal domain-like"/>
    <property type="match status" value="1"/>
</dbReference>
<dbReference type="PANTHER" id="PTHR44051">
    <property type="entry name" value="GLUTATHIONE S-TRANSFERASE-RELATED"/>
    <property type="match status" value="1"/>
</dbReference>
<dbReference type="Pfam" id="PF13410">
    <property type="entry name" value="GST_C_2"/>
    <property type="match status" value="1"/>
</dbReference>
<proteinExistence type="predicted"/>
<reference evidence="2" key="1">
    <citation type="submission" date="2016-10" db="EMBL/GenBank/DDBJ databases">
        <authorList>
            <person name="Varghese N."/>
            <person name="Submissions S."/>
        </authorList>
    </citation>
    <scope>NUCLEOTIDE SEQUENCE [LARGE SCALE GENOMIC DNA]</scope>
    <source>
        <strain evidence="2">DSM 26382</strain>
    </source>
</reference>
<evidence type="ECO:0000313" key="2">
    <source>
        <dbReference type="Proteomes" id="UP000199467"/>
    </source>
</evidence>
<gene>
    <name evidence="1" type="ORF">SAMN05216576_10422</name>
</gene>
<evidence type="ECO:0000313" key="1">
    <source>
        <dbReference type="EMBL" id="SDC54742.1"/>
    </source>
</evidence>
<dbReference type="RefSeq" id="WP_090336342.1">
    <property type="nucleotide sequence ID" value="NZ_FMZQ01000004.1"/>
</dbReference>
<dbReference type="CDD" id="cd03057">
    <property type="entry name" value="GST_N_Beta"/>
    <property type="match status" value="1"/>
</dbReference>
<dbReference type="AlphaFoldDB" id="A0A1G6MGV3"/>
<dbReference type="Gene3D" id="1.20.1050.10">
    <property type="match status" value="1"/>
</dbReference>